<feature type="transmembrane region" description="Helical" evidence="5">
    <location>
        <begin position="29"/>
        <end position="47"/>
    </location>
</feature>
<keyword evidence="3 5" id="KW-1133">Transmembrane helix</keyword>
<name>A0A173UL83_9FIRM</name>
<dbReference type="RefSeq" id="WP_055158462.1">
    <property type="nucleotide sequence ID" value="NZ_CYXR01000033.1"/>
</dbReference>
<feature type="transmembrane region" description="Helical" evidence="5">
    <location>
        <begin position="243"/>
        <end position="269"/>
    </location>
</feature>
<accession>A0A173UL83</accession>
<dbReference type="InterPro" id="IPR003825">
    <property type="entry name" value="Colicin-V_CvpA"/>
</dbReference>
<evidence type="ECO:0000256" key="1">
    <source>
        <dbReference type="ARBA" id="ARBA00004141"/>
    </source>
</evidence>
<comment type="subcellular location">
    <subcellularLocation>
        <location evidence="1">Membrane</location>
        <topology evidence="1">Multi-pass membrane protein</topology>
    </subcellularLocation>
</comment>
<protein>
    <submittedName>
        <fullName evidence="6">Colicin V production protein</fullName>
    </submittedName>
</protein>
<evidence type="ECO:0000313" key="7">
    <source>
        <dbReference type="Proteomes" id="UP000095727"/>
    </source>
</evidence>
<dbReference type="AlphaFoldDB" id="A0A173UL83"/>
<evidence type="ECO:0000256" key="5">
    <source>
        <dbReference type="SAM" id="Phobius"/>
    </source>
</evidence>
<feature type="transmembrane region" description="Helical" evidence="5">
    <location>
        <begin position="5"/>
        <end position="23"/>
    </location>
</feature>
<dbReference type="Pfam" id="PF02674">
    <property type="entry name" value="Colicin_V"/>
    <property type="match status" value="1"/>
</dbReference>
<organism evidence="6 7">
    <name type="scientific">Coprococcus comes</name>
    <dbReference type="NCBI Taxonomy" id="410072"/>
    <lineage>
        <taxon>Bacteria</taxon>
        <taxon>Bacillati</taxon>
        <taxon>Bacillota</taxon>
        <taxon>Clostridia</taxon>
        <taxon>Lachnospirales</taxon>
        <taxon>Lachnospiraceae</taxon>
        <taxon>Coprococcus</taxon>
    </lineage>
</organism>
<evidence type="ECO:0000256" key="3">
    <source>
        <dbReference type="ARBA" id="ARBA00022989"/>
    </source>
</evidence>
<reference evidence="6 7" key="1">
    <citation type="submission" date="2015-09" db="EMBL/GenBank/DDBJ databases">
        <authorList>
            <consortium name="Pathogen Informatics"/>
        </authorList>
    </citation>
    <scope>NUCLEOTIDE SEQUENCE [LARGE SCALE GENOMIC DNA]</scope>
    <source>
        <strain evidence="6 7">2789STDY5834962</strain>
    </source>
</reference>
<gene>
    <name evidence="6" type="ORF">ERS852574_03063</name>
</gene>
<dbReference type="GO" id="GO:0016020">
    <property type="term" value="C:membrane"/>
    <property type="evidence" value="ECO:0007669"/>
    <property type="project" value="UniProtKB-SubCell"/>
</dbReference>
<proteinExistence type="predicted"/>
<sequence>MEVNILLVIVGGIIAIGAIVGFAKGAVRIAVSLGATILTLAVVYFATPYVSKAIYSLTPIDEMVEQQCIKTMTKAFTGEADTNSGFTEEQVRGILSAAGVSEQTLEAAGITVEDIVNGNVSDEMLQQYGISPNIFDGHVSTEEAEQSIMEAEVPKQMQIVAIEGADLPDVFKNLLLENNNSEVYQKLGVTTFAEYVSKYFAKLVIEIVAFLVTFLFATIVIRAVVFALDFVTALPVLGILNRLAGALVGSTISFIIVGILFIVITLLYTTTIGKQAMGMIREDQILSFLYDNNIIMKIATMLR</sequence>
<keyword evidence="2 5" id="KW-0812">Transmembrane</keyword>
<keyword evidence="4 5" id="KW-0472">Membrane</keyword>
<evidence type="ECO:0000313" key="6">
    <source>
        <dbReference type="EMBL" id="CUN15761.1"/>
    </source>
</evidence>
<feature type="transmembrane region" description="Helical" evidence="5">
    <location>
        <begin position="207"/>
        <end position="231"/>
    </location>
</feature>
<evidence type="ECO:0000256" key="2">
    <source>
        <dbReference type="ARBA" id="ARBA00022692"/>
    </source>
</evidence>
<dbReference type="EMBL" id="CYXR01000033">
    <property type="protein sequence ID" value="CUN15761.1"/>
    <property type="molecule type" value="Genomic_DNA"/>
</dbReference>
<dbReference type="Proteomes" id="UP000095727">
    <property type="component" value="Unassembled WGS sequence"/>
</dbReference>
<dbReference type="GO" id="GO:0009403">
    <property type="term" value="P:toxin biosynthetic process"/>
    <property type="evidence" value="ECO:0007669"/>
    <property type="project" value="InterPro"/>
</dbReference>
<evidence type="ECO:0000256" key="4">
    <source>
        <dbReference type="ARBA" id="ARBA00023136"/>
    </source>
</evidence>